<feature type="chain" id="PRO_5002613278" description="SLH domain-containing protein" evidence="1">
    <location>
        <begin position="33"/>
        <end position="413"/>
    </location>
</feature>
<dbReference type="AlphaFoldDB" id="A0A0H3K8D6"/>
<evidence type="ECO:0000259" key="2">
    <source>
        <dbReference type="PROSITE" id="PS51272"/>
    </source>
</evidence>
<protein>
    <recommendedName>
        <fullName evidence="2">SLH domain-containing protein</fullName>
    </recommendedName>
</protein>
<reference evidence="3 4" key="1">
    <citation type="journal article" date="2007" name="Photosyn. Res.">
        <title>Complete nucleotide sequence of the freshwater unicellular cyanobacterium Synechococcus elongatus PCC 6301 chromosome: gene content and organization.</title>
        <authorList>
            <person name="Sugita C."/>
            <person name="Ogata K."/>
            <person name="Shikata M."/>
            <person name="Jikuya H."/>
            <person name="Takano J."/>
            <person name="Furumichi M."/>
            <person name="Kanehisa M."/>
            <person name="Omata T."/>
            <person name="Sugiura M."/>
            <person name="Sugita M."/>
        </authorList>
    </citation>
    <scope>NUCLEOTIDE SEQUENCE [LARGE SCALE GENOMIC DNA]</scope>
    <source>
        <strain evidence="4">ATCC 27144 / PCC 6301 / SAUG 1402/1</strain>
    </source>
</reference>
<keyword evidence="1" id="KW-0732">Signal</keyword>
<name>A0A0H3K8D6_SYNP6</name>
<organism evidence="3 4">
    <name type="scientific">Synechococcus sp. (strain ATCC 27144 / PCC 6301 / SAUG 1402/1)</name>
    <name type="common">Anacystis nidulans</name>
    <dbReference type="NCBI Taxonomy" id="269084"/>
    <lineage>
        <taxon>Bacteria</taxon>
        <taxon>Bacillati</taxon>
        <taxon>Cyanobacteriota</taxon>
        <taxon>Cyanophyceae</taxon>
        <taxon>Synechococcales</taxon>
        <taxon>Synechococcaceae</taxon>
        <taxon>Synechococcus</taxon>
    </lineage>
</organism>
<dbReference type="PROSITE" id="PS51272">
    <property type="entry name" value="SLH"/>
    <property type="match status" value="3"/>
</dbReference>
<accession>A0A0H3K8D6</accession>
<sequence>MSQTLKAGLASLLFIGSSSSALTLTFSPAALAQSTRFSDVSSSYWAQPFVEALANRGIITGFPDGSFRPNEPVSRAQFAAMLDKAFTTGSQRSPQNFSDVPSNYWARNAIDSAYSRGFMSGYTSNRFQPEQSIPRVQALVSLGSGLNLNPRSDINGTLSIFADNSSIPDYARDRVAAATERNLVVNYPDPQFLNPNRSATRAEVAAFLYQSLASNGQVAQVDSPYIVSQNSIPVIPSAGIALPPGSLIPVRYDAAERVLLAPGESIPLTLTVSQDLTRSGRVVIPRGSQINGELRPANLGNQAGTQFVARNLVLPNGQTRPLNARSEIITDVETVQRGANLGNILTGTAVGAAAAAVISGLTGDRRIDVLEVLGGAGVGGLLSGLLIKNNVDLLVVEPNRDLALTLDSEFAAR</sequence>
<dbReference type="EMBL" id="AP008231">
    <property type="protein sequence ID" value="BAD79265.1"/>
    <property type="molecule type" value="Genomic_DNA"/>
</dbReference>
<dbReference type="InterPro" id="IPR051465">
    <property type="entry name" value="Cell_Envelope_Struct_Comp"/>
</dbReference>
<evidence type="ECO:0000313" key="3">
    <source>
        <dbReference type="EMBL" id="BAD79265.1"/>
    </source>
</evidence>
<dbReference type="Proteomes" id="UP000001175">
    <property type="component" value="Chromosome"/>
</dbReference>
<dbReference type="KEGG" id="syc:syc1075_d"/>
<dbReference type="PANTHER" id="PTHR43308">
    <property type="entry name" value="OUTER MEMBRANE PROTEIN ALPHA-RELATED"/>
    <property type="match status" value="1"/>
</dbReference>
<dbReference type="eggNOG" id="COG2948">
    <property type="taxonomic scope" value="Bacteria"/>
</dbReference>
<evidence type="ECO:0000256" key="1">
    <source>
        <dbReference type="SAM" id="SignalP"/>
    </source>
</evidence>
<dbReference type="RefSeq" id="WP_011243386.1">
    <property type="nucleotide sequence ID" value="NC_006576.1"/>
</dbReference>
<gene>
    <name evidence="3" type="ordered locus">syc1075_d</name>
</gene>
<dbReference type="Pfam" id="PF00395">
    <property type="entry name" value="SLH"/>
    <property type="match status" value="3"/>
</dbReference>
<dbReference type="InterPro" id="IPR001119">
    <property type="entry name" value="SLH_dom"/>
</dbReference>
<dbReference type="PANTHER" id="PTHR43308:SF5">
    <property type="entry name" value="S-LAYER PROTEIN _ PEPTIDOGLYCAN ENDO-BETA-N-ACETYLGLUCOSAMINIDASE"/>
    <property type="match status" value="1"/>
</dbReference>
<proteinExistence type="predicted"/>
<feature type="domain" description="SLH" evidence="2">
    <location>
        <begin position="33"/>
        <end position="96"/>
    </location>
</feature>
<feature type="domain" description="SLH" evidence="2">
    <location>
        <begin position="158"/>
        <end position="222"/>
    </location>
</feature>
<dbReference type="GeneID" id="72429265"/>
<feature type="domain" description="SLH" evidence="2">
    <location>
        <begin position="97"/>
        <end position="156"/>
    </location>
</feature>
<feature type="signal peptide" evidence="1">
    <location>
        <begin position="1"/>
        <end position="32"/>
    </location>
</feature>
<evidence type="ECO:0000313" key="4">
    <source>
        <dbReference type="Proteomes" id="UP000001175"/>
    </source>
</evidence>